<feature type="binding site" evidence="8">
    <location>
        <position position="512"/>
    </location>
    <ligand>
        <name>Mn(2+)</name>
        <dbReference type="ChEBI" id="CHEBI:29035"/>
    </ligand>
</feature>
<evidence type="ECO:0000256" key="6">
    <source>
        <dbReference type="PIRSR" id="PIRSR005091-1"/>
    </source>
</evidence>
<keyword evidence="3 9" id="KW-0812">Transmembrane</keyword>
<dbReference type="InterPro" id="IPR012160">
    <property type="entry name" value="LtaS-like"/>
</dbReference>
<organism evidence="11 12">
    <name type="scientific">Vibrio furnissii</name>
    <dbReference type="NCBI Taxonomy" id="29494"/>
    <lineage>
        <taxon>Bacteria</taxon>
        <taxon>Pseudomonadati</taxon>
        <taxon>Pseudomonadota</taxon>
        <taxon>Gammaproteobacteria</taxon>
        <taxon>Vibrionales</taxon>
        <taxon>Vibrionaceae</taxon>
        <taxon>Vibrio</taxon>
    </lineage>
</organism>
<dbReference type="SUPFAM" id="SSF53649">
    <property type="entry name" value="Alkaline phosphatase-like"/>
    <property type="match status" value="1"/>
</dbReference>
<evidence type="ECO:0000259" key="10">
    <source>
        <dbReference type="Pfam" id="PF00884"/>
    </source>
</evidence>
<dbReference type="InterPro" id="IPR017850">
    <property type="entry name" value="Alkaline_phosphatase_core_sf"/>
</dbReference>
<dbReference type="PIRSF" id="PIRSF005091">
    <property type="entry name" value="Mmb_sulf_HI1246"/>
    <property type="match status" value="1"/>
</dbReference>
<gene>
    <name evidence="11" type="ORF">AMR76_11025</name>
</gene>
<keyword evidence="2" id="KW-1003">Cell membrane</keyword>
<comment type="caution">
    <text evidence="11">The sequence shown here is derived from an EMBL/GenBank/DDBJ whole genome shotgun (WGS) entry which is preliminary data.</text>
</comment>
<evidence type="ECO:0000313" key="12">
    <source>
        <dbReference type="Proteomes" id="UP000051221"/>
    </source>
</evidence>
<dbReference type="InterPro" id="IPR000917">
    <property type="entry name" value="Sulfatase_N"/>
</dbReference>
<name>A0A0Q2MCL2_VIBFU</name>
<keyword evidence="4 9" id="KW-1133">Transmembrane helix</keyword>
<dbReference type="Pfam" id="PF00884">
    <property type="entry name" value="Sulfatase"/>
    <property type="match status" value="1"/>
</dbReference>
<feature type="binding site" evidence="8">
    <location>
        <position position="513"/>
    </location>
    <ligand>
        <name>Mn(2+)</name>
        <dbReference type="ChEBI" id="CHEBI:29035"/>
    </ligand>
</feature>
<keyword evidence="5 9" id="KW-0472">Membrane</keyword>
<evidence type="ECO:0000256" key="3">
    <source>
        <dbReference type="ARBA" id="ARBA00022692"/>
    </source>
</evidence>
<feature type="transmembrane region" description="Helical" evidence="9">
    <location>
        <begin position="182"/>
        <end position="200"/>
    </location>
</feature>
<feature type="binding site" evidence="8">
    <location>
        <position position="301"/>
    </location>
    <ligand>
        <name>Mn(2+)</name>
        <dbReference type="ChEBI" id="CHEBI:29035"/>
    </ligand>
</feature>
<dbReference type="GO" id="GO:0005886">
    <property type="term" value="C:plasma membrane"/>
    <property type="evidence" value="ECO:0007669"/>
    <property type="project" value="UniProtKB-SubCell"/>
</dbReference>
<reference evidence="11 12" key="1">
    <citation type="submission" date="2015-08" db="EMBL/GenBank/DDBJ databases">
        <title>Antibacterial properties of a collection of Vibrionaceae strains.</title>
        <authorList>
            <person name="Giubergia S."/>
        </authorList>
    </citation>
    <scope>NUCLEOTIDE SEQUENCE [LARGE SCALE GENOMIC DNA]</scope>
    <source>
        <strain evidence="11 12">S0821</strain>
    </source>
</reference>
<feature type="transmembrane region" description="Helical" evidence="9">
    <location>
        <begin position="69"/>
        <end position="87"/>
    </location>
</feature>
<dbReference type="AlphaFoldDB" id="A0A0Q2MCL2"/>
<dbReference type="InterPro" id="IPR050448">
    <property type="entry name" value="OpgB/LTA_synthase_biosynth"/>
</dbReference>
<dbReference type="Gene3D" id="3.40.720.10">
    <property type="entry name" value="Alkaline Phosphatase, subunit A"/>
    <property type="match status" value="1"/>
</dbReference>
<dbReference type="GO" id="GO:0046872">
    <property type="term" value="F:metal ion binding"/>
    <property type="evidence" value="ECO:0007669"/>
    <property type="project" value="UniProtKB-KW"/>
</dbReference>
<feature type="transmembrane region" description="Helical" evidence="9">
    <location>
        <begin position="140"/>
        <end position="162"/>
    </location>
</feature>
<protein>
    <recommendedName>
        <fullName evidence="10">Sulfatase N-terminal domain-containing protein</fullName>
    </recommendedName>
</protein>
<evidence type="ECO:0000256" key="9">
    <source>
        <dbReference type="SAM" id="Phobius"/>
    </source>
</evidence>
<feature type="transmembrane region" description="Helical" evidence="9">
    <location>
        <begin position="20"/>
        <end position="41"/>
    </location>
</feature>
<dbReference type="CDD" id="cd16015">
    <property type="entry name" value="LTA_synthase"/>
    <property type="match status" value="1"/>
</dbReference>
<evidence type="ECO:0000313" key="11">
    <source>
        <dbReference type="EMBL" id="KQH85809.1"/>
    </source>
</evidence>
<proteinExistence type="predicted"/>
<keyword evidence="7" id="KW-0464">Manganese</keyword>
<evidence type="ECO:0000256" key="5">
    <source>
        <dbReference type="ARBA" id="ARBA00023136"/>
    </source>
</evidence>
<accession>A0A0Q2MCL2</accession>
<keyword evidence="12" id="KW-1185">Reference proteome</keyword>
<feature type="binding site" evidence="7">
    <location>
        <position position="458"/>
    </location>
    <ligand>
        <name>substrate</name>
    </ligand>
</feature>
<dbReference type="PANTHER" id="PTHR47371:SF3">
    <property type="entry name" value="PHOSPHOGLYCEROL TRANSFERASE I"/>
    <property type="match status" value="1"/>
</dbReference>
<feature type="domain" description="Sulfatase N-terminal" evidence="10">
    <location>
        <begin position="293"/>
        <end position="562"/>
    </location>
</feature>
<dbReference type="RefSeq" id="WP_055466087.1">
    <property type="nucleotide sequence ID" value="NZ_LKHS01000009.1"/>
</dbReference>
<dbReference type="InParanoid" id="A0A0Q2MCL2"/>
<evidence type="ECO:0000256" key="1">
    <source>
        <dbReference type="ARBA" id="ARBA00004651"/>
    </source>
</evidence>
<evidence type="ECO:0000256" key="2">
    <source>
        <dbReference type="ARBA" id="ARBA00022475"/>
    </source>
</evidence>
<feature type="transmembrane region" description="Helical" evidence="9">
    <location>
        <begin position="99"/>
        <end position="120"/>
    </location>
</feature>
<sequence length="651" mass="72431">MATLISAFTGERAKFKLGALLPLLCFVLIDLLLLSLSRLMLSVWQSERVFSTTDFGQIFIGGLRIDISSVGYLFAPALLLIIAATLLRATRYIRLPLKVYLVAGSLLFLFFELITPTFILEYDLRPNRLFIDYLIYPKEVFSMLASGYKTEIAVTFVILFLAGRLLSKVFDALWSADVKGAVLPQLAMQLVLTCLVVLGARGTLEHRPINPALVAFSTDHLLNDLSINSAYSVAFAWKQAQKEMSSADFYGPMDQQTLLREIHRTMQNPAAHFADPSAPTKTMHTTSFPGRKKNLVILLQESLGARYVGKLGGLPLTPNLDKIMDEGWNFTRLYATGTRSVRGIEAVVTGFTPTPARAVVKLGKSQQNFFTLASFLGNQGYRTQFIYGGEAHFDNMKTFFLGNGFQDIVQGSDFAKVDFTGSWGASDEDLYDQANKEFTELHQQGKPFFSLVFTSSNHSPYDYPDGKITPYDSDKQTRNNAAKYSDYALGEFVKKAKQSEYWKDTIFVVVADHDSRVYGASLVPVRHFHIPAVIFGHDVPHQVDDRLASQIDLGPTLLSLIGASGEHPMLGNDFTKPLTASQPRAMLQYDKNFAYLKAGKAVVFQPDKAPQTFLLDGENLTPTQSDDALTQEAHAYANFGSMAYQKGWYKP</sequence>
<dbReference type="PANTHER" id="PTHR47371">
    <property type="entry name" value="LIPOTEICHOIC ACID SYNTHASE"/>
    <property type="match status" value="1"/>
</dbReference>
<evidence type="ECO:0000256" key="4">
    <source>
        <dbReference type="ARBA" id="ARBA00022989"/>
    </source>
</evidence>
<evidence type="ECO:0000256" key="8">
    <source>
        <dbReference type="PIRSR" id="PIRSR005091-3"/>
    </source>
</evidence>
<evidence type="ECO:0000256" key="7">
    <source>
        <dbReference type="PIRSR" id="PIRSR005091-2"/>
    </source>
</evidence>
<comment type="subcellular location">
    <subcellularLocation>
        <location evidence="1">Cell membrane</location>
        <topology evidence="1">Multi-pass membrane protein</topology>
    </subcellularLocation>
</comment>
<feature type="active site" evidence="6">
    <location>
        <position position="340"/>
    </location>
</feature>
<dbReference type="Gene3D" id="3.30.1120.80">
    <property type="match status" value="1"/>
</dbReference>
<keyword evidence="7" id="KW-0479">Metal-binding</keyword>
<dbReference type="Proteomes" id="UP000051221">
    <property type="component" value="Unassembled WGS sequence"/>
</dbReference>
<dbReference type="EMBL" id="LKHS01000009">
    <property type="protein sequence ID" value="KQH85809.1"/>
    <property type="molecule type" value="Genomic_DNA"/>
</dbReference>